<feature type="signal peptide" evidence="1">
    <location>
        <begin position="1"/>
        <end position="27"/>
    </location>
</feature>
<evidence type="ECO:0000313" key="2">
    <source>
        <dbReference type="EMBL" id="MBH9577289.1"/>
    </source>
</evidence>
<dbReference type="AlphaFoldDB" id="A0A931J4B8"/>
<feature type="chain" id="PRO_5038093984" evidence="1">
    <location>
        <begin position="28"/>
        <end position="334"/>
    </location>
</feature>
<sequence>MRPILAVSPFRPLGGLALWAAIAAATAAPTARYDLGTGRLSLGGLALTGAVQPACFDVELITHTPDPLVVELESAAPVACPATPSATFDVPTGTLQIARVSLTGGAQTVCYTATLNTRSTAPLRLALSAATPLACNPPEPTTRRFKGEVWADNWFALYLGETLVAEDSVPITTERSFNAETFQFEASYPLELNFVLKDYKQNDSGLEYIGAPNQQIGDGGMIMQITDLQTGKVVAVSSSAMRCTVLHKAPLNPSCEKDRNPSSTCLFRNLPEPAGWKSPDLDLSGWEAATVYSAAEVGPKEGYFGVTWDPTARFIWTSDLRLDNTLLCKLRVPG</sequence>
<evidence type="ECO:0000256" key="1">
    <source>
        <dbReference type="SAM" id="SignalP"/>
    </source>
</evidence>
<organism evidence="2 3">
    <name type="scientific">Inhella proteolytica</name>
    <dbReference type="NCBI Taxonomy" id="2795029"/>
    <lineage>
        <taxon>Bacteria</taxon>
        <taxon>Pseudomonadati</taxon>
        <taxon>Pseudomonadota</taxon>
        <taxon>Betaproteobacteria</taxon>
        <taxon>Burkholderiales</taxon>
        <taxon>Sphaerotilaceae</taxon>
        <taxon>Inhella</taxon>
    </lineage>
</organism>
<protein>
    <submittedName>
        <fullName evidence="2">Uncharacterized protein</fullName>
    </submittedName>
</protein>
<proteinExistence type="predicted"/>
<keyword evidence="3" id="KW-1185">Reference proteome</keyword>
<dbReference type="Proteomes" id="UP000613266">
    <property type="component" value="Unassembled WGS sequence"/>
</dbReference>
<evidence type="ECO:0000313" key="3">
    <source>
        <dbReference type="Proteomes" id="UP000613266"/>
    </source>
</evidence>
<comment type="caution">
    <text evidence="2">The sequence shown here is derived from an EMBL/GenBank/DDBJ whole genome shotgun (WGS) entry which is preliminary data.</text>
</comment>
<dbReference type="RefSeq" id="WP_198111065.1">
    <property type="nucleotide sequence ID" value="NZ_JAEDAK010000006.1"/>
</dbReference>
<keyword evidence="1" id="KW-0732">Signal</keyword>
<gene>
    <name evidence="2" type="ORF">I7X39_10305</name>
</gene>
<name>A0A931J4B8_9BURK</name>
<accession>A0A931J4B8</accession>
<reference evidence="2" key="1">
    <citation type="submission" date="2020-12" db="EMBL/GenBank/DDBJ databases">
        <title>The genome sequence of Inhella sp. 1Y17.</title>
        <authorList>
            <person name="Liu Y."/>
        </authorList>
    </citation>
    <scope>NUCLEOTIDE SEQUENCE</scope>
    <source>
        <strain evidence="2">1Y17</strain>
    </source>
</reference>
<dbReference type="EMBL" id="JAEDAK010000006">
    <property type="protein sequence ID" value="MBH9577289.1"/>
    <property type="molecule type" value="Genomic_DNA"/>
</dbReference>